<protein>
    <submittedName>
        <fullName evidence="1">Uncharacterized protein</fullName>
    </submittedName>
</protein>
<reference evidence="1 2" key="1">
    <citation type="submission" date="2020-04" db="EMBL/GenBank/DDBJ databases">
        <authorList>
            <person name="Alioto T."/>
            <person name="Alioto T."/>
            <person name="Gomez Garrido J."/>
        </authorList>
    </citation>
    <scope>NUCLEOTIDE SEQUENCE [LARGE SCALE GENOMIC DNA]</scope>
</reference>
<sequence length="91" mass="9809">MTKCTRAAQGVFAWLASNRKVANLSVEKVNTQKQCASKLLLRPEEGSTQSVVRGADDSQPLIGAESYLNFPLPPARADTCHHLIKSAATIT</sequence>
<evidence type="ECO:0000313" key="1">
    <source>
        <dbReference type="EMBL" id="CAB3385733.1"/>
    </source>
</evidence>
<dbReference type="Proteomes" id="UP000494165">
    <property type="component" value="Unassembled WGS sequence"/>
</dbReference>
<evidence type="ECO:0000313" key="2">
    <source>
        <dbReference type="Proteomes" id="UP000494165"/>
    </source>
</evidence>
<name>A0A8S1DYW2_9INSE</name>
<dbReference type="AlphaFoldDB" id="A0A8S1DYW2"/>
<proteinExistence type="predicted"/>
<accession>A0A8S1DYW2</accession>
<keyword evidence="2" id="KW-1185">Reference proteome</keyword>
<dbReference type="EMBL" id="CADEPI010000430">
    <property type="protein sequence ID" value="CAB3385733.1"/>
    <property type="molecule type" value="Genomic_DNA"/>
</dbReference>
<gene>
    <name evidence="1" type="ORF">CLODIP_2_CD12960</name>
</gene>
<comment type="caution">
    <text evidence="1">The sequence shown here is derived from an EMBL/GenBank/DDBJ whole genome shotgun (WGS) entry which is preliminary data.</text>
</comment>
<organism evidence="1 2">
    <name type="scientific">Cloeon dipterum</name>
    <dbReference type="NCBI Taxonomy" id="197152"/>
    <lineage>
        <taxon>Eukaryota</taxon>
        <taxon>Metazoa</taxon>
        <taxon>Ecdysozoa</taxon>
        <taxon>Arthropoda</taxon>
        <taxon>Hexapoda</taxon>
        <taxon>Insecta</taxon>
        <taxon>Pterygota</taxon>
        <taxon>Palaeoptera</taxon>
        <taxon>Ephemeroptera</taxon>
        <taxon>Pisciforma</taxon>
        <taxon>Baetidae</taxon>
        <taxon>Cloeon</taxon>
    </lineage>
</organism>